<reference evidence="3" key="2">
    <citation type="submission" date="2020-09" db="EMBL/GenBank/DDBJ databases">
        <authorList>
            <person name="Sun Q."/>
            <person name="Zhou Y."/>
        </authorList>
    </citation>
    <scope>NUCLEOTIDE SEQUENCE</scope>
    <source>
        <strain evidence="3">CGMCC 4.5737</strain>
    </source>
</reference>
<sequence length="157" mass="16441">MRSSTTPEPSNARVNADAVEAVQRALAVEHAAEWSYGVASAFVSNGKGLVGEGMDAHRSVRNSTEQMLRDSGATPVPPQPAYRVPKPVTDAASAAALLVIAESDAAAAWRAVLEHSDDPDLRRFAVEALTSAAVLATRWRVVSGQVPHTVAFPGQSG</sequence>
<dbReference type="Proteomes" id="UP000637578">
    <property type="component" value="Unassembled WGS sequence"/>
</dbReference>
<protein>
    <recommendedName>
        <fullName evidence="2">DUF4439 domain-containing protein</fullName>
    </recommendedName>
</protein>
<evidence type="ECO:0000259" key="2">
    <source>
        <dbReference type="Pfam" id="PF14530"/>
    </source>
</evidence>
<evidence type="ECO:0000313" key="4">
    <source>
        <dbReference type="Proteomes" id="UP000637578"/>
    </source>
</evidence>
<dbReference type="InterPro" id="IPR009078">
    <property type="entry name" value="Ferritin-like_SF"/>
</dbReference>
<dbReference type="InterPro" id="IPR012347">
    <property type="entry name" value="Ferritin-like"/>
</dbReference>
<evidence type="ECO:0000313" key="3">
    <source>
        <dbReference type="EMBL" id="GGM38526.1"/>
    </source>
</evidence>
<dbReference type="EMBL" id="BMMK01000002">
    <property type="protein sequence ID" value="GGM38526.1"/>
    <property type="molecule type" value="Genomic_DNA"/>
</dbReference>
<dbReference type="RefSeq" id="WP_229685945.1">
    <property type="nucleotide sequence ID" value="NZ_BMMK01000002.1"/>
</dbReference>
<name>A0A8J3FTY3_9PSEU</name>
<proteinExistence type="predicted"/>
<organism evidence="3 4">
    <name type="scientific">Longimycelium tulufanense</name>
    <dbReference type="NCBI Taxonomy" id="907463"/>
    <lineage>
        <taxon>Bacteria</taxon>
        <taxon>Bacillati</taxon>
        <taxon>Actinomycetota</taxon>
        <taxon>Actinomycetes</taxon>
        <taxon>Pseudonocardiales</taxon>
        <taxon>Pseudonocardiaceae</taxon>
        <taxon>Longimycelium</taxon>
    </lineage>
</organism>
<dbReference type="Gene3D" id="1.20.1260.10">
    <property type="match status" value="1"/>
</dbReference>
<accession>A0A8J3FTY3</accession>
<keyword evidence="4" id="KW-1185">Reference proteome</keyword>
<feature type="domain" description="DUF4439" evidence="2">
    <location>
        <begin position="21"/>
        <end position="155"/>
    </location>
</feature>
<gene>
    <name evidence="3" type="ORF">GCM10012275_06860</name>
</gene>
<dbReference type="AlphaFoldDB" id="A0A8J3FTY3"/>
<dbReference type="SUPFAM" id="SSF47240">
    <property type="entry name" value="Ferritin-like"/>
    <property type="match status" value="1"/>
</dbReference>
<evidence type="ECO:0000256" key="1">
    <source>
        <dbReference type="SAM" id="MobiDB-lite"/>
    </source>
</evidence>
<reference evidence="3" key="1">
    <citation type="journal article" date="2014" name="Int. J. Syst. Evol. Microbiol.">
        <title>Complete genome sequence of Corynebacterium casei LMG S-19264T (=DSM 44701T), isolated from a smear-ripened cheese.</title>
        <authorList>
            <consortium name="US DOE Joint Genome Institute (JGI-PGF)"/>
            <person name="Walter F."/>
            <person name="Albersmeier A."/>
            <person name="Kalinowski J."/>
            <person name="Ruckert C."/>
        </authorList>
    </citation>
    <scope>NUCLEOTIDE SEQUENCE</scope>
    <source>
        <strain evidence="3">CGMCC 4.5737</strain>
    </source>
</reference>
<dbReference type="CDD" id="cd00657">
    <property type="entry name" value="Ferritin_like"/>
    <property type="match status" value="1"/>
</dbReference>
<feature type="region of interest" description="Disordered" evidence="1">
    <location>
        <begin position="56"/>
        <end position="80"/>
    </location>
</feature>
<comment type="caution">
    <text evidence="3">The sequence shown here is derived from an EMBL/GenBank/DDBJ whole genome shotgun (WGS) entry which is preliminary data.</text>
</comment>
<dbReference type="Pfam" id="PF14530">
    <property type="entry name" value="DUF4439"/>
    <property type="match status" value="1"/>
</dbReference>
<dbReference type="InterPro" id="IPR029447">
    <property type="entry name" value="DUF4439"/>
</dbReference>